<dbReference type="PANTHER" id="PTHR18919">
    <property type="entry name" value="ACETYL-COA C-ACYLTRANSFERASE"/>
    <property type="match status" value="1"/>
</dbReference>
<dbReference type="CDD" id="cd00751">
    <property type="entry name" value="thiolase"/>
    <property type="match status" value="1"/>
</dbReference>
<proteinExistence type="inferred from homology"/>
<evidence type="ECO:0000256" key="5">
    <source>
        <dbReference type="ARBA" id="ARBA00016181"/>
    </source>
</evidence>
<dbReference type="InterPro" id="IPR016039">
    <property type="entry name" value="Thiolase-like"/>
</dbReference>
<dbReference type="STRING" id="32040.SAMN04489710_102200"/>
<evidence type="ECO:0000256" key="4">
    <source>
        <dbReference type="ARBA" id="ARBA00012233"/>
    </source>
</evidence>
<feature type="domain" description="Thiolase C-terminal" evidence="14">
    <location>
        <begin position="277"/>
        <end position="401"/>
    </location>
</feature>
<evidence type="ECO:0000256" key="10">
    <source>
        <dbReference type="ARBA" id="ARBA00048527"/>
    </source>
</evidence>
<dbReference type="InterPro" id="IPR020615">
    <property type="entry name" value="Thiolase_acyl_enz_int_AS"/>
</dbReference>
<dbReference type="NCBIfam" id="TIGR01930">
    <property type="entry name" value="AcCoA-C-Actrans"/>
    <property type="match status" value="1"/>
</dbReference>
<dbReference type="InterPro" id="IPR020610">
    <property type="entry name" value="Thiolase_AS"/>
</dbReference>
<feature type="active site" description="Acyl-thioester intermediate" evidence="11">
    <location>
        <position position="92"/>
    </location>
</feature>
<feature type="active site" description="Proton acceptor" evidence="11">
    <location>
        <position position="358"/>
    </location>
</feature>
<keyword evidence="16" id="KW-1185">Reference proteome</keyword>
<dbReference type="InterPro" id="IPR020617">
    <property type="entry name" value="Thiolase_C"/>
</dbReference>
<keyword evidence="7" id="KW-0058">Aromatic hydrocarbons catabolism</keyword>
<dbReference type="Proteomes" id="UP000199517">
    <property type="component" value="Unassembled WGS sequence"/>
</dbReference>
<keyword evidence="8 12" id="KW-0012">Acyltransferase</keyword>
<dbReference type="EMBL" id="FOMQ01000002">
    <property type="protein sequence ID" value="SFD45528.1"/>
    <property type="molecule type" value="Genomic_DNA"/>
</dbReference>
<dbReference type="NCBIfam" id="NF006551">
    <property type="entry name" value="PRK09050.1"/>
    <property type="match status" value="1"/>
</dbReference>
<dbReference type="PROSITE" id="PS00737">
    <property type="entry name" value="THIOLASE_2"/>
    <property type="match status" value="1"/>
</dbReference>
<dbReference type="OrthoDB" id="8558405at2"/>
<evidence type="ECO:0000256" key="9">
    <source>
        <dbReference type="ARBA" id="ARBA00041222"/>
    </source>
</evidence>
<keyword evidence="6 12" id="KW-0808">Transferase</keyword>
<evidence type="ECO:0000256" key="2">
    <source>
        <dbReference type="ARBA" id="ARBA00005071"/>
    </source>
</evidence>
<dbReference type="EC" id="2.3.1.174" evidence="4"/>
<feature type="domain" description="Thiolase N-terminal" evidence="13">
    <location>
        <begin position="7"/>
        <end position="269"/>
    </location>
</feature>
<sequence>MTSPQAFICDAIRTPFGRYGGALSSVRTDDLGAIPIQALMARNPNVDWAAVADVLYGCANQAGEDNRNVARMSALLAGLPIEVPGATINRLCGSGLDAVGSAARAIRAGEAGLMIAGGVESMSRAPFVMPKAETAFSRANAVYDTTIGWRFVNKLMKARYGVDSMPETAENVADDHGIEREAQDRMALASQQKAVAAQRAGHLAREITPVTIAQKKGDAIVVDQDEHPRETSLEALAKLKGVVREGGTVTAGNASGVNDGACALLLADEATAARNGLTPKARVVGMATAGVAPRVMGIGPAPATQKVLQLTGLALDQLDVIELNEAFAAQGLAVLRQLGLADDDARVNAWGGAIALGHPLGASGARLATTAVNRLHATGGRYALATMCIGVGQGIAVVLERV</sequence>
<gene>
    <name evidence="15" type="ORF">SAMN04489710_102200</name>
</gene>
<comment type="function">
    <text evidence="1">Catalyzes thiolytic cleavage of beta-ketoadipyl-CoA to succinyl-CoA and acetyl-CoA.</text>
</comment>
<dbReference type="PROSITE" id="PS00099">
    <property type="entry name" value="THIOLASE_3"/>
    <property type="match status" value="1"/>
</dbReference>
<evidence type="ECO:0000256" key="7">
    <source>
        <dbReference type="ARBA" id="ARBA00022797"/>
    </source>
</evidence>
<evidence type="ECO:0000313" key="15">
    <source>
        <dbReference type="EMBL" id="SFD45528.1"/>
    </source>
</evidence>
<dbReference type="Pfam" id="PF02803">
    <property type="entry name" value="Thiolase_C"/>
    <property type="match status" value="1"/>
</dbReference>
<dbReference type="Pfam" id="PF00108">
    <property type="entry name" value="Thiolase_N"/>
    <property type="match status" value="1"/>
</dbReference>
<evidence type="ECO:0000256" key="3">
    <source>
        <dbReference type="ARBA" id="ARBA00010982"/>
    </source>
</evidence>
<name>A0A1I1SLG6_9BURK</name>
<dbReference type="FunFam" id="3.40.47.10:FF:000010">
    <property type="entry name" value="Acetyl-CoA acetyltransferase (Thiolase)"/>
    <property type="match status" value="1"/>
</dbReference>
<evidence type="ECO:0000256" key="1">
    <source>
        <dbReference type="ARBA" id="ARBA00003720"/>
    </source>
</evidence>
<evidence type="ECO:0000256" key="8">
    <source>
        <dbReference type="ARBA" id="ARBA00023315"/>
    </source>
</evidence>
<dbReference type="PROSITE" id="PS00098">
    <property type="entry name" value="THIOLASE_1"/>
    <property type="match status" value="1"/>
</dbReference>
<accession>A0A1I1SLG6</accession>
<evidence type="ECO:0000256" key="6">
    <source>
        <dbReference type="ARBA" id="ARBA00022679"/>
    </source>
</evidence>
<reference evidence="16" key="1">
    <citation type="submission" date="2016-10" db="EMBL/GenBank/DDBJ databases">
        <authorList>
            <person name="Varghese N."/>
            <person name="Submissions S."/>
        </authorList>
    </citation>
    <scope>NUCLEOTIDE SEQUENCE [LARGE SCALE GENOMIC DNA]</scope>
    <source>
        <strain evidence="16">DSM 7481</strain>
    </source>
</reference>
<dbReference type="SUPFAM" id="SSF53901">
    <property type="entry name" value="Thiolase-like"/>
    <property type="match status" value="2"/>
</dbReference>
<feature type="active site" description="Proton acceptor" evidence="11">
    <location>
        <position position="388"/>
    </location>
</feature>
<evidence type="ECO:0000256" key="11">
    <source>
        <dbReference type="PIRSR" id="PIRSR000429-1"/>
    </source>
</evidence>
<dbReference type="NCBIfam" id="TIGR02430">
    <property type="entry name" value="pcaF"/>
    <property type="match status" value="1"/>
</dbReference>
<comment type="similarity">
    <text evidence="3 12">Belongs to the thiolase-like superfamily. Thiolase family.</text>
</comment>
<protein>
    <recommendedName>
        <fullName evidence="5">Beta-ketoadipyl-CoA thiolase</fullName>
        <ecNumber evidence="4">2.3.1.174</ecNumber>
    </recommendedName>
    <alternativeName>
        <fullName evidence="9">3-oxoadipyl-CoA thiolase</fullName>
    </alternativeName>
</protein>
<dbReference type="InterPro" id="IPR020613">
    <property type="entry name" value="Thiolase_CS"/>
</dbReference>
<dbReference type="PANTHER" id="PTHR18919:SF107">
    <property type="entry name" value="ACETYL-COA ACETYLTRANSFERASE, CYTOSOLIC"/>
    <property type="match status" value="1"/>
</dbReference>
<dbReference type="Gene3D" id="3.40.47.10">
    <property type="match status" value="1"/>
</dbReference>
<dbReference type="GO" id="GO:0033812">
    <property type="term" value="F:3-oxoadipyl-CoA thiolase activity"/>
    <property type="evidence" value="ECO:0007669"/>
    <property type="project" value="UniProtKB-EC"/>
</dbReference>
<dbReference type="PIRSF" id="PIRSF000429">
    <property type="entry name" value="Ac-CoA_Ac_transf"/>
    <property type="match status" value="1"/>
</dbReference>
<evidence type="ECO:0000259" key="13">
    <source>
        <dbReference type="Pfam" id="PF00108"/>
    </source>
</evidence>
<dbReference type="GO" id="GO:0019619">
    <property type="term" value="P:3,4-dihydroxybenzoate catabolic process"/>
    <property type="evidence" value="ECO:0007669"/>
    <property type="project" value="InterPro"/>
</dbReference>
<evidence type="ECO:0000313" key="16">
    <source>
        <dbReference type="Proteomes" id="UP000199517"/>
    </source>
</evidence>
<dbReference type="InterPro" id="IPR020616">
    <property type="entry name" value="Thiolase_N"/>
</dbReference>
<comment type="catalytic activity">
    <reaction evidence="10">
        <text>succinyl-CoA + acetyl-CoA = 3-oxoadipyl-CoA + CoA</text>
        <dbReference type="Rhea" id="RHEA:19481"/>
        <dbReference type="ChEBI" id="CHEBI:57287"/>
        <dbReference type="ChEBI" id="CHEBI:57288"/>
        <dbReference type="ChEBI" id="CHEBI:57292"/>
        <dbReference type="ChEBI" id="CHEBI:57348"/>
        <dbReference type="EC" id="2.3.1.174"/>
    </reaction>
</comment>
<comment type="pathway">
    <text evidence="2">Aromatic compound metabolism; beta-ketoadipate pathway; acetyl-CoA and succinyl-CoA from 3-oxoadipate: step 2/2.</text>
</comment>
<organism evidence="15 16">
    <name type="scientific">Paracidovorax konjaci</name>
    <dbReference type="NCBI Taxonomy" id="32040"/>
    <lineage>
        <taxon>Bacteria</taxon>
        <taxon>Pseudomonadati</taxon>
        <taxon>Pseudomonadota</taxon>
        <taxon>Betaproteobacteria</taxon>
        <taxon>Burkholderiales</taxon>
        <taxon>Comamonadaceae</taxon>
        <taxon>Paracidovorax</taxon>
    </lineage>
</organism>
<dbReference type="AlphaFoldDB" id="A0A1I1SLG6"/>
<dbReference type="InterPro" id="IPR012793">
    <property type="entry name" value="PcaF"/>
</dbReference>
<dbReference type="RefSeq" id="WP_092949919.1">
    <property type="nucleotide sequence ID" value="NZ_FOMQ01000002.1"/>
</dbReference>
<dbReference type="InterPro" id="IPR002155">
    <property type="entry name" value="Thiolase"/>
</dbReference>
<evidence type="ECO:0000256" key="12">
    <source>
        <dbReference type="RuleBase" id="RU003557"/>
    </source>
</evidence>
<evidence type="ECO:0000259" key="14">
    <source>
        <dbReference type="Pfam" id="PF02803"/>
    </source>
</evidence>